<keyword evidence="1" id="KW-0808">Transferase</keyword>
<reference evidence="4 5" key="1">
    <citation type="submission" date="2016-11" db="EMBL/GenBank/DDBJ databases">
        <title>The macronuclear genome of Stentor coeruleus: a giant cell with tiny introns.</title>
        <authorList>
            <person name="Slabodnick M."/>
            <person name="Ruby J.G."/>
            <person name="Reiff S.B."/>
            <person name="Swart E.C."/>
            <person name="Gosai S."/>
            <person name="Prabakaran S."/>
            <person name="Witkowska E."/>
            <person name="Larue G.E."/>
            <person name="Fisher S."/>
            <person name="Freeman R.M."/>
            <person name="Gunawardena J."/>
            <person name="Chu W."/>
            <person name="Stover N.A."/>
            <person name="Gregory B.D."/>
            <person name="Nowacki M."/>
            <person name="Derisi J."/>
            <person name="Roy S.W."/>
            <person name="Marshall W.F."/>
            <person name="Sood P."/>
        </authorList>
    </citation>
    <scope>NUCLEOTIDE SEQUENCE [LARGE SCALE GENOMIC DNA]</scope>
    <source>
        <strain evidence="4">WM001</strain>
    </source>
</reference>
<keyword evidence="1" id="KW-0418">Kinase</keyword>
<feature type="transmembrane region" description="Helical" evidence="2">
    <location>
        <begin position="41"/>
        <end position="60"/>
    </location>
</feature>
<dbReference type="PROSITE" id="PS51455">
    <property type="entry name" value="PIPK"/>
    <property type="match status" value="1"/>
</dbReference>
<proteinExistence type="predicted"/>
<evidence type="ECO:0000259" key="3">
    <source>
        <dbReference type="PROSITE" id="PS51455"/>
    </source>
</evidence>
<dbReference type="OrthoDB" id="20783at2759"/>
<sequence length="616" mass="71126">MIIWLRIICLICALVSAFSSLFTAIIHWIIPRMRRNPGQLIFIQSHIQIIIDLNLVFFIAFSDTYYKIPCKILGIIFSSSMALSLVFNTCLSIEILWNIREKIVTGHSKRIKFYYAGAIIIPLAFGVAGWLSESYGENFIGICFFTDSSLADSAYFAFVILCMAIKMLTMIVSWKHCKFDKNNVIFQCFVIVVACNIVDCITMTLAVLRIEEGNVEYSSEIIILLYTPLGFVIAFLRIYNKELLRELYWKIFPKYISRSVTSLSVISSSLNSEEVSISSLTLLNNQPMNIADYFSISSIRNLGKIFVSITLRFSAFEQEYEVYSFYNIYYFSAARVYNLLLTNSLVECSNLLSDQITLKEHMPRVFENIRISSGIENHELFQNFFNKSNIKQLKKLQNLEGGKSNEFLFETSDRKFILKTINRSEKNCLIDMVGDYCRRLYECPQSKLVRIFGLYTLIPEKINFIIMENVIPNRESMVVFDIKGSKLNRKVKVINKKVKGKVLKDLNFREMRLKIITARDVLEILRKDFELLKGFGVMDYSLLIGIPYDEVKEGNNVIMSNNVKIAVIDLLQRYNCGKKYEKGVKSIVFKREDVSAVSPSFYYDRLSQDLSMIFVS</sequence>
<organism evidence="4 5">
    <name type="scientific">Stentor coeruleus</name>
    <dbReference type="NCBI Taxonomy" id="5963"/>
    <lineage>
        <taxon>Eukaryota</taxon>
        <taxon>Sar</taxon>
        <taxon>Alveolata</taxon>
        <taxon>Ciliophora</taxon>
        <taxon>Postciliodesmatophora</taxon>
        <taxon>Heterotrichea</taxon>
        <taxon>Heterotrichida</taxon>
        <taxon>Stentoridae</taxon>
        <taxon>Stentor</taxon>
    </lineage>
</organism>
<keyword evidence="2" id="KW-0812">Transmembrane</keyword>
<keyword evidence="2" id="KW-1133">Transmembrane helix</keyword>
<dbReference type="InterPro" id="IPR002498">
    <property type="entry name" value="PInositol-4-P-4/5-kinase_core"/>
</dbReference>
<feature type="transmembrane region" description="Helical" evidence="2">
    <location>
        <begin position="184"/>
        <end position="209"/>
    </location>
</feature>
<feature type="transmembrane region" description="Helical" evidence="2">
    <location>
        <begin position="6"/>
        <end position="29"/>
    </location>
</feature>
<keyword evidence="5" id="KW-1185">Reference proteome</keyword>
<dbReference type="GO" id="GO:0005886">
    <property type="term" value="C:plasma membrane"/>
    <property type="evidence" value="ECO:0007669"/>
    <property type="project" value="TreeGrafter"/>
</dbReference>
<dbReference type="Gene3D" id="3.30.810.10">
    <property type="entry name" value="2-Layer Sandwich"/>
    <property type="match status" value="1"/>
</dbReference>
<evidence type="ECO:0000256" key="1">
    <source>
        <dbReference type="PROSITE-ProRule" id="PRU00781"/>
    </source>
</evidence>
<dbReference type="InterPro" id="IPR027483">
    <property type="entry name" value="PInositol-4-P-4/5-kinase_C_sf"/>
</dbReference>
<dbReference type="PANTHER" id="PTHR23086">
    <property type="entry name" value="PHOSPHATIDYLINOSITOL-4-PHOSPHATE 5-KINASE"/>
    <property type="match status" value="1"/>
</dbReference>
<dbReference type="GO" id="GO:0046854">
    <property type="term" value="P:phosphatidylinositol phosphate biosynthetic process"/>
    <property type="evidence" value="ECO:0007669"/>
    <property type="project" value="TreeGrafter"/>
</dbReference>
<dbReference type="SMART" id="SM00330">
    <property type="entry name" value="PIPKc"/>
    <property type="match status" value="1"/>
</dbReference>
<feature type="transmembrane region" description="Helical" evidence="2">
    <location>
        <begin position="154"/>
        <end position="172"/>
    </location>
</feature>
<dbReference type="GO" id="GO:0016308">
    <property type="term" value="F:1-phosphatidylinositol-4-phosphate 5-kinase activity"/>
    <property type="evidence" value="ECO:0007669"/>
    <property type="project" value="TreeGrafter"/>
</dbReference>
<dbReference type="Gene3D" id="1.20.1070.10">
    <property type="entry name" value="Rhodopsin 7-helix transmembrane proteins"/>
    <property type="match status" value="1"/>
</dbReference>
<keyword evidence="2" id="KW-0472">Membrane</keyword>
<dbReference type="Proteomes" id="UP000187209">
    <property type="component" value="Unassembled WGS sequence"/>
</dbReference>
<evidence type="ECO:0000313" key="5">
    <source>
        <dbReference type="Proteomes" id="UP000187209"/>
    </source>
</evidence>
<accession>A0A1R2B5W0</accession>
<dbReference type="PANTHER" id="PTHR23086:SF8">
    <property type="entry name" value="PHOSPHATIDYLINOSITOL 5-PHOSPHATE 4-KINASE, ISOFORM A"/>
    <property type="match status" value="1"/>
</dbReference>
<evidence type="ECO:0000256" key="2">
    <source>
        <dbReference type="SAM" id="Phobius"/>
    </source>
</evidence>
<protein>
    <recommendedName>
        <fullName evidence="3">PIPK domain-containing protein</fullName>
    </recommendedName>
</protein>
<keyword evidence="1" id="KW-0067">ATP-binding</keyword>
<dbReference type="InterPro" id="IPR027484">
    <property type="entry name" value="PInositol-4-P-5-kinase_N"/>
</dbReference>
<dbReference type="EMBL" id="MPUH01000928">
    <property type="protein sequence ID" value="OMJ72126.1"/>
    <property type="molecule type" value="Genomic_DNA"/>
</dbReference>
<comment type="caution">
    <text evidence="4">The sequence shown here is derived from an EMBL/GenBank/DDBJ whole genome shotgun (WGS) entry which is preliminary data.</text>
</comment>
<feature type="transmembrane region" description="Helical" evidence="2">
    <location>
        <begin position="221"/>
        <end position="240"/>
    </location>
</feature>
<dbReference type="GO" id="GO:0005524">
    <property type="term" value="F:ATP binding"/>
    <property type="evidence" value="ECO:0007669"/>
    <property type="project" value="UniProtKB-UniRule"/>
</dbReference>
<feature type="transmembrane region" description="Helical" evidence="2">
    <location>
        <begin position="72"/>
        <end position="93"/>
    </location>
</feature>
<dbReference type="Pfam" id="PF01504">
    <property type="entry name" value="PIP5K"/>
    <property type="match status" value="2"/>
</dbReference>
<dbReference type="InterPro" id="IPR023610">
    <property type="entry name" value="PInositol-4/5-P-5/4-kinase"/>
</dbReference>
<evidence type="ECO:0000313" key="4">
    <source>
        <dbReference type="EMBL" id="OMJ72126.1"/>
    </source>
</evidence>
<dbReference type="Gene3D" id="3.30.800.10">
    <property type="entry name" value="Phosphatidylinositol Phosphate Kinase II Beta"/>
    <property type="match status" value="1"/>
</dbReference>
<name>A0A1R2B5W0_9CILI</name>
<feature type="domain" description="PIPK" evidence="3">
    <location>
        <begin position="295"/>
        <end position="614"/>
    </location>
</feature>
<dbReference type="CDD" id="cd00139">
    <property type="entry name" value="PIPKc"/>
    <property type="match status" value="1"/>
</dbReference>
<keyword evidence="1" id="KW-0547">Nucleotide-binding</keyword>
<dbReference type="SUPFAM" id="SSF56104">
    <property type="entry name" value="SAICAR synthase-like"/>
    <property type="match status" value="1"/>
</dbReference>
<gene>
    <name evidence="4" type="ORF">SteCoe_29509</name>
</gene>
<dbReference type="AlphaFoldDB" id="A0A1R2B5W0"/>
<feature type="transmembrane region" description="Helical" evidence="2">
    <location>
        <begin position="113"/>
        <end position="131"/>
    </location>
</feature>